<feature type="compositionally biased region" description="Basic residues" evidence="1">
    <location>
        <begin position="244"/>
        <end position="253"/>
    </location>
</feature>
<name>A0A699S5L1_TANCI</name>
<gene>
    <name evidence="2" type="ORF">Tci_864328</name>
</gene>
<dbReference type="AlphaFoldDB" id="A0A699S5L1"/>
<feature type="region of interest" description="Disordered" evidence="1">
    <location>
        <begin position="18"/>
        <end position="57"/>
    </location>
</feature>
<dbReference type="EMBL" id="BKCJ011137092">
    <property type="protein sequence ID" value="GFC92358.1"/>
    <property type="molecule type" value="Genomic_DNA"/>
</dbReference>
<proteinExistence type="predicted"/>
<reference evidence="2" key="1">
    <citation type="journal article" date="2019" name="Sci. Rep.">
        <title>Draft genome of Tanacetum cinerariifolium, the natural source of mosquito coil.</title>
        <authorList>
            <person name="Yamashiro T."/>
            <person name="Shiraishi A."/>
            <person name="Satake H."/>
            <person name="Nakayama K."/>
        </authorList>
    </citation>
    <scope>NUCLEOTIDE SEQUENCE</scope>
</reference>
<accession>A0A699S5L1</accession>
<feature type="non-terminal residue" evidence="2">
    <location>
        <position position="1"/>
    </location>
</feature>
<feature type="compositionally biased region" description="Gly residues" evidence="1">
    <location>
        <begin position="18"/>
        <end position="27"/>
    </location>
</feature>
<evidence type="ECO:0000313" key="2">
    <source>
        <dbReference type="EMBL" id="GFC92358.1"/>
    </source>
</evidence>
<sequence>EHGAHGLGGVAQQVGVRVEGGLGPGRGRGVDAQLGGPGRRQAVGVQQRGPQPASGAQPGYFGEIAGADGKIEVKIAGHLGRRDAGLFVGQMREHGGGRAQAVGHLLGQRRAPVAKKGPIHSQHREVVPAPRQLQAAAQRRTKHGQLGPLGRKAQKAAQRRLGADVAQALQQLVGLLQHRVAYPGGGQRQAVGQFAESKIGGLFIQDKVDAARAARQGIGGLLYLEAAIGAGGHGEGHHVAAGRGARRQGSRRT</sequence>
<protein>
    <submittedName>
        <fullName evidence="2">Uncharacterized protein</fullName>
    </submittedName>
</protein>
<evidence type="ECO:0000256" key="1">
    <source>
        <dbReference type="SAM" id="MobiDB-lite"/>
    </source>
</evidence>
<comment type="caution">
    <text evidence="2">The sequence shown here is derived from an EMBL/GenBank/DDBJ whole genome shotgun (WGS) entry which is preliminary data.</text>
</comment>
<feature type="region of interest" description="Disordered" evidence="1">
    <location>
        <begin position="234"/>
        <end position="253"/>
    </location>
</feature>
<feature type="non-terminal residue" evidence="2">
    <location>
        <position position="253"/>
    </location>
</feature>
<organism evidence="2">
    <name type="scientific">Tanacetum cinerariifolium</name>
    <name type="common">Dalmatian daisy</name>
    <name type="synonym">Chrysanthemum cinerariifolium</name>
    <dbReference type="NCBI Taxonomy" id="118510"/>
    <lineage>
        <taxon>Eukaryota</taxon>
        <taxon>Viridiplantae</taxon>
        <taxon>Streptophyta</taxon>
        <taxon>Embryophyta</taxon>
        <taxon>Tracheophyta</taxon>
        <taxon>Spermatophyta</taxon>
        <taxon>Magnoliopsida</taxon>
        <taxon>eudicotyledons</taxon>
        <taxon>Gunneridae</taxon>
        <taxon>Pentapetalae</taxon>
        <taxon>asterids</taxon>
        <taxon>campanulids</taxon>
        <taxon>Asterales</taxon>
        <taxon>Asteraceae</taxon>
        <taxon>Asteroideae</taxon>
        <taxon>Anthemideae</taxon>
        <taxon>Anthemidinae</taxon>
        <taxon>Tanacetum</taxon>
    </lineage>
</organism>